<dbReference type="Proteomes" id="UP000284465">
    <property type="component" value="Unassembled WGS sequence"/>
</dbReference>
<evidence type="ECO:0000313" key="7">
    <source>
        <dbReference type="Proteomes" id="UP000283513"/>
    </source>
</evidence>
<name>A0A3R6DVZ3_9FIRM</name>
<feature type="binding site" evidence="2">
    <location>
        <position position="60"/>
    </location>
    <ligand>
        <name>substrate</name>
    </ligand>
</feature>
<dbReference type="AlphaFoldDB" id="A0A3R6DVZ3"/>
<organism evidence="5 8">
    <name type="scientific">Roseburia intestinalis</name>
    <dbReference type="NCBI Taxonomy" id="166486"/>
    <lineage>
        <taxon>Bacteria</taxon>
        <taxon>Bacillati</taxon>
        <taxon>Bacillota</taxon>
        <taxon>Clostridia</taxon>
        <taxon>Lachnospirales</taxon>
        <taxon>Lachnospiraceae</taxon>
        <taxon>Roseburia</taxon>
    </lineage>
</organism>
<evidence type="ECO:0000313" key="6">
    <source>
        <dbReference type="EMBL" id="RHC15223.1"/>
    </source>
</evidence>
<dbReference type="InterPro" id="IPR054485">
    <property type="entry name" value="FlK-like_dom"/>
</dbReference>
<feature type="binding site" evidence="2">
    <location>
        <position position="111"/>
    </location>
    <ligand>
        <name>substrate</name>
    </ligand>
</feature>
<comment type="caution">
    <text evidence="5">The sequence shown here is derived from an EMBL/GenBank/DDBJ whole genome shotgun (WGS) entry which is preliminary data.</text>
</comment>
<dbReference type="Proteomes" id="UP000479531">
    <property type="component" value="Unassembled WGS sequence"/>
</dbReference>
<feature type="binding site" evidence="2">
    <location>
        <position position="60"/>
    </location>
    <ligand>
        <name>CoA</name>
        <dbReference type="ChEBI" id="CHEBI:57287"/>
    </ligand>
</feature>
<dbReference type="Pfam" id="PF22636">
    <property type="entry name" value="FlK"/>
    <property type="match status" value="1"/>
</dbReference>
<dbReference type="InterPro" id="IPR025540">
    <property type="entry name" value="FlK"/>
</dbReference>
<dbReference type="PANTHER" id="PTHR36934">
    <property type="entry name" value="BLR0278 PROTEIN"/>
    <property type="match status" value="1"/>
</dbReference>
<evidence type="ECO:0000259" key="3">
    <source>
        <dbReference type="Pfam" id="PF22636"/>
    </source>
</evidence>
<accession>A0A3R6DVZ3</accession>
<feature type="active site" evidence="1">
    <location>
        <position position="33"/>
    </location>
</feature>
<dbReference type="Gene3D" id="3.10.129.10">
    <property type="entry name" value="Hotdog Thioesterase"/>
    <property type="match status" value="1"/>
</dbReference>
<evidence type="ECO:0000313" key="5">
    <source>
        <dbReference type="EMBL" id="RHA65228.1"/>
    </source>
</evidence>
<dbReference type="CDD" id="cd03440">
    <property type="entry name" value="hot_dog"/>
    <property type="match status" value="1"/>
</dbReference>
<gene>
    <name evidence="6" type="ORF">DW856_14390</name>
    <name evidence="5" type="ORF">DW927_15185</name>
    <name evidence="4" type="ORF">GCK47_11930</name>
</gene>
<evidence type="ECO:0000256" key="1">
    <source>
        <dbReference type="PIRSR" id="PIRSR014972-1"/>
    </source>
</evidence>
<reference evidence="4 9" key="2">
    <citation type="submission" date="2019-10" db="EMBL/GenBank/DDBJ databases">
        <title>Roseburia spp. ameliorate alcoholic fatty liver via restoration of gut barrier function.</title>
        <authorList>
            <person name="Seo B."/>
            <person name="Ko G."/>
        </authorList>
    </citation>
    <scope>NUCLEOTIDE SEQUENCE [LARGE SCALE GENOMIC DNA]</scope>
    <source>
        <strain evidence="4 9">SNUG30017</strain>
    </source>
</reference>
<dbReference type="PANTHER" id="PTHR36934:SF1">
    <property type="entry name" value="THIOESTERASE DOMAIN-CONTAINING PROTEIN"/>
    <property type="match status" value="1"/>
</dbReference>
<feature type="active site" evidence="1">
    <location>
        <position position="41"/>
    </location>
</feature>
<dbReference type="EMBL" id="QSFP01000021">
    <property type="protein sequence ID" value="RHA65228.1"/>
    <property type="molecule type" value="Genomic_DNA"/>
</dbReference>
<dbReference type="SUPFAM" id="SSF54637">
    <property type="entry name" value="Thioesterase/thiol ester dehydrase-isomerase"/>
    <property type="match status" value="1"/>
</dbReference>
<protein>
    <submittedName>
        <fullName evidence="5">Thioesterase</fullName>
    </submittedName>
</protein>
<feature type="active site" evidence="1">
    <location>
        <position position="67"/>
    </location>
</feature>
<proteinExistence type="predicted"/>
<reference evidence="7 8" key="1">
    <citation type="submission" date="2018-08" db="EMBL/GenBank/DDBJ databases">
        <title>A genome reference for cultivated species of the human gut microbiota.</title>
        <authorList>
            <person name="Zou Y."/>
            <person name="Xue W."/>
            <person name="Luo G."/>
        </authorList>
    </citation>
    <scope>NUCLEOTIDE SEQUENCE [LARGE SCALE GENOMIC DNA]</scope>
    <source>
        <strain evidence="6 7">AM37-1AC</strain>
        <strain evidence="5 8">AM43-11</strain>
    </source>
</reference>
<dbReference type="EMBL" id="QSHO01000013">
    <property type="protein sequence ID" value="RHC15223.1"/>
    <property type="molecule type" value="Genomic_DNA"/>
</dbReference>
<dbReference type="RefSeq" id="WP_118592152.1">
    <property type="nucleotide sequence ID" value="NZ_QSFP01000021.1"/>
</dbReference>
<dbReference type="PIRSF" id="PIRSF014972">
    <property type="entry name" value="FlK"/>
    <property type="match status" value="1"/>
</dbReference>
<evidence type="ECO:0000313" key="9">
    <source>
        <dbReference type="Proteomes" id="UP000479531"/>
    </source>
</evidence>
<sequence length="129" mass="13858">MLEAGIKGQHTIIVEKENTAAVMKSGTLAVFATPAMIALIEETAWKSVADELEEGCVTVGTSLNVKHLAASPVGMKVTCNTTLVEVDKRRLVFSVEVEDETGKVGEGTHERFIVQAEKFQNKADAKLNG</sequence>
<evidence type="ECO:0000313" key="4">
    <source>
        <dbReference type="EMBL" id="MVQ46390.1"/>
    </source>
</evidence>
<evidence type="ECO:0000256" key="2">
    <source>
        <dbReference type="PIRSR" id="PIRSR014972-2"/>
    </source>
</evidence>
<feature type="domain" description="Fluoroacetyl-CoA-specific thioesterase-like" evidence="3">
    <location>
        <begin position="14"/>
        <end position="116"/>
    </location>
</feature>
<dbReference type="Proteomes" id="UP000283513">
    <property type="component" value="Unassembled WGS sequence"/>
</dbReference>
<dbReference type="EMBL" id="WGGT01000014">
    <property type="protein sequence ID" value="MVQ46390.1"/>
    <property type="molecule type" value="Genomic_DNA"/>
</dbReference>
<dbReference type="InterPro" id="IPR029069">
    <property type="entry name" value="HotDog_dom_sf"/>
</dbReference>
<evidence type="ECO:0000313" key="8">
    <source>
        <dbReference type="Proteomes" id="UP000284465"/>
    </source>
</evidence>